<feature type="domain" description="CusB-like barrel-sandwich hybrid" evidence="3">
    <location>
        <begin position="79"/>
        <end position="222"/>
    </location>
</feature>
<reference evidence="5" key="1">
    <citation type="journal article" date="2019" name="Int. J. Syst. Evol. Microbiol.">
        <title>The Global Catalogue of Microorganisms (GCM) 10K type strain sequencing project: providing services to taxonomists for standard genome sequencing and annotation.</title>
        <authorList>
            <consortium name="The Broad Institute Genomics Platform"/>
            <consortium name="The Broad Institute Genome Sequencing Center for Infectious Disease"/>
            <person name="Wu L."/>
            <person name="Ma J."/>
        </authorList>
    </citation>
    <scope>NUCLEOTIDE SEQUENCE [LARGE SCALE GENOMIC DNA]</scope>
    <source>
        <strain evidence="5">CCUG 61948</strain>
    </source>
</reference>
<comment type="similarity">
    <text evidence="1">Belongs to the membrane fusion protein (MFP) (TC 8.A.1) family.</text>
</comment>
<dbReference type="RefSeq" id="WP_379933844.1">
    <property type="nucleotide sequence ID" value="NZ_JBHTHY010000006.1"/>
</dbReference>
<name>A0ABW3B379_9FLAO</name>
<evidence type="ECO:0000256" key="1">
    <source>
        <dbReference type="ARBA" id="ARBA00009477"/>
    </source>
</evidence>
<proteinExistence type="inferred from homology"/>
<dbReference type="PANTHER" id="PTHR30097:SF4">
    <property type="entry name" value="SLR6042 PROTEIN"/>
    <property type="match status" value="1"/>
</dbReference>
<sequence>MNRSILKVIYVVLIIVISSCGDKAQSLHPETTVTDDGLIQITETQFKTNDMQLGKLEEKPFPVTVTVNGMIDVPPENKAVVSAIMGGYIKTAPLLQGDVVKKGQALVTIENPEFVTLQQEYMEVHQQLTFLKSEFDRQQTMKAENITSQKRFLQAESAYKSAVAKHTGLSRQLQLLHISPSKVENGTISSVVTIHAPISGTISKVNITRGTYVSPAASILEIIDNDHIHLELSVFEKDIMKIKKGHHINFKIPEASTETFKAEVYLVGAAMEENRTIKVHGHLMDESENNFLTGMFVEAAITTSTKSGMALPNDAVVMVDGTPYVLVLDKYEGDYYYFRAQEVKISANDKEYTAIEPTDNFSPKTQFLTKGAFGLLGI</sequence>
<organism evidence="4 5">
    <name type="scientific">Maribacter chungangensis</name>
    <dbReference type="NCBI Taxonomy" id="1069117"/>
    <lineage>
        <taxon>Bacteria</taxon>
        <taxon>Pseudomonadati</taxon>
        <taxon>Bacteroidota</taxon>
        <taxon>Flavobacteriia</taxon>
        <taxon>Flavobacteriales</taxon>
        <taxon>Flavobacteriaceae</taxon>
        <taxon>Maribacter</taxon>
    </lineage>
</organism>
<protein>
    <submittedName>
        <fullName evidence="4">Efflux RND transporter periplasmic adaptor subunit</fullName>
    </submittedName>
</protein>
<keyword evidence="5" id="KW-1185">Reference proteome</keyword>
<dbReference type="InterPro" id="IPR058790">
    <property type="entry name" value="BSH_CusB"/>
</dbReference>
<dbReference type="InterPro" id="IPR006143">
    <property type="entry name" value="RND_pump_MFP"/>
</dbReference>
<dbReference type="Gene3D" id="2.40.30.170">
    <property type="match status" value="1"/>
</dbReference>
<evidence type="ECO:0000313" key="4">
    <source>
        <dbReference type="EMBL" id="MFD0797502.1"/>
    </source>
</evidence>
<dbReference type="EMBL" id="JBHTHY010000006">
    <property type="protein sequence ID" value="MFD0797502.1"/>
    <property type="molecule type" value="Genomic_DNA"/>
</dbReference>
<dbReference type="Pfam" id="PF25919">
    <property type="entry name" value="BSH_CusB"/>
    <property type="match status" value="1"/>
</dbReference>
<dbReference type="InterPro" id="IPR051909">
    <property type="entry name" value="MFP_Cation_Efflux"/>
</dbReference>
<keyword evidence="2" id="KW-0813">Transport</keyword>
<evidence type="ECO:0000259" key="3">
    <source>
        <dbReference type="Pfam" id="PF25919"/>
    </source>
</evidence>
<dbReference type="Gene3D" id="2.40.50.100">
    <property type="match status" value="1"/>
</dbReference>
<dbReference type="Gene3D" id="1.10.287.470">
    <property type="entry name" value="Helix hairpin bin"/>
    <property type="match status" value="1"/>
</dbReference>
<evidence type="ECO:0000313" key="5">
    <source>
        <dbReference type="Proteomes" id="UP001597012"/>
    </source>
</evidence>
<dbReference type="PANTHER" id="PTHR30097">
    <property type="entry name" value="CATION EFFLUX SYSTEM PROTEIN CUSB"/>
    <property type="match status" value="1"/>
</dbReference>
<dbReference type="SUPFAM" id="SSF111369">
    <property type="entry name" value="HlyD-like secretion proteins"/>
    <property type="match status" value="1"/>
</dbReference>
<dbReference type="NCBIfam" id="TIGR01730">
    <property type="entry name" value="RND_mfp"/>
    <property type="match status" value="1"/>
</dbReference>
<gene>
    <name evidence="4" type="ORF">ACFQZJ_08520</name>
</gene>
<dbReference type="Proteomes" id="UP001597012">
    <property type="component" value="Unassembled WGS sequence"/>
</dbReference>
<evidence type="ECO:0000256" key="2">
    <source>
        <dbReference type="ARBA" id="ARBA00022448"/>
    </source>
</evidence>
<accession>A0ABW3B379</accession>
<dbReference type="PROSITE" id="PS51257">
    <property type="entry name" value="PROKAR_LIPOPROTEIN"/>
    <property type="match status" value="1"/>
</dbReference>
<comment type="caution">
    <text evidence="4">The sequence shown here is derived from an EMBL/GenBank/DDBJ whole genome shotgun (WGS) entry which is preliminary data.</text>
</comment>